<dbReference type="OrthoDB" id="5563539at2759"/>
<feature type="region of interest" description="Disordered" evidence="1">
    <location>
        <begin position="432"/>
        <end position="529"/>
    </location>
</feature>
<dbReference type="EMBL" id="SFCI01001971">
    <property type="protein sequence ID" value="TFY74633.1"/>
    <property type="molecule type" value="Genomic_DNA"/>
</dbReference>
<dbReference type="AlphaFoldDB" id="A0A4Y9ZL21"/>
<evidence type="ECO:0000256" key="1">
    <source>
        <dbReference type="SAM" id="MobiDB-lite"/>
    </source>
</evidence>
<feature type="compositionally biased region" description="Acidic residues" evidence="1">
    <location>
        <begin position="550"/>
        <end position="559"/>
    </location>
</feature>
<dbReference type="Proteomes" id="UP000298061">
    <property type="component" value="Unassembled WGS sequence"/>
</dbReference>
<protein>
    <recommendedName>
        <fullName evidence="2">Nitrogen regulatory protein areA GATA-like domain-containing protein</fullName>
    </recommendedName>
</protein>
<feature type="compositionally biased region" description="Basic and acidic residues" evidence="1">
    <location>
        <begin position="346"/>
        <end position="356"/>
    </location>
</feature>
<evidence type="ECO:0000313" key="3">
    <source>
        <dbReference type="EMBL" id="TFY74633.1"/>
    </source>
</evidence>
<feature type="region of interest" description="Disordered" evidence="1">
    <location>
        <begin position="544"/>
        <end position="565"/>
    </location>
</feature>
<feature type="compositionally biased region" description="Low complexity" evidence="1">
    <location>
        <begin position="432"/>
        <end position="455"/>
    </location>
</feature>
<accession>A0A4Y9ZL21</accession>
<dbReference type="GO" id="GO:0005773">
    <property type="term" value="C:vacuole"/>
    <property type="evidence" value="ECO:0007669"/>
    <property type="project" value="GOC"/>
</dbReference>
<dbReference type="GO" id="GO:0007039">
    <property type="term" value="P:protein catabolic process in the vacuole"/>
    <property type="evidence" value="ECO:0007669"/>
    <property type="project" value="TreeGrafter"/>
</dbReference>
<dbReference type="PANTHER" id="PTHR28051">
    <property type="entry name" value="PROTEIN MTL1-RELATED"/>
    <property type="match status" value="1"/>
</dbReference>
<dbReference type="STRING" id="135208.A0A4Y9ZL21"/>
<dbReference type="Pfam" id="PF08550">
    <property type="entry name" value="GATA_AreA"/>
    <property type="match status" value="1"/>
</dbReference>
<evidence type="ECO:0000259" key="2">
    <source>
        <dbReference type="Pfam" id="PF08550"/>
    </source>
</evidence>
<feature type="domain" description="Nitrogen regulatory protein areA GATA-like" evidence="2">
    <location>
        <begin position="46"/>
        <end position="73"/>
    </location>
</feature>
<evidence type="ECO:0000313" key="4">
    <source>
        <dbReference type="Proteomes" id="UP000298061"/>
    </source>
</evidence>
<feature type="compositionally biased region" description="Basic residues" evidence="1">
    <location>
        <begin position="490"/>
        <end position="501"/>
    </location>
</feature>
<dbReference type="GO" id="GO:0042149">
    <property type="term" value="P:cellular response to glucose starvation"/>
    <property type="evidence" value="ECO:0007669"/>
    <property type="project" value="TreeGrafter"/>
</dbReference>
<comment type="caution">
    <text evidence="3">The sequence shown here is derived from an EMBL/GenBank/DDBJ whole genome shotgun (WGS) entry which is preliminary data.</text>
</comment>
<feature type="compositionally biased region" description="Acidic residues" evidence="1">
    <location>
        <begin position="180"/>
        <end position="189"/>
    </location>
</feature>
<feature type="compositionally biased region" description="Acidic residues" evidence="1">
    <location>
        <begin position="197"/>
        <end position="210"/>
    </location>
</feature>
<name>A0A4Y9ZL21_9AGAM</name>
<sequence>MANYLPMLLVSVTTNAVPDDTSLCTQPRGQVDYLSHEWQEEDVWRSWRNMTRQKNEIANGVRLENASWRTWWKQRNKLKTISPETLNWLKDSDVTWLYGPLHTAVDWCPPPKTESSGSSAIKDCFDDEHTREPSASAAIRLLSPPPGKKPILKHRSISELLTSALPSFTHTAADEAYLDEEVDEDDDAEGDGHYDYDDCEDENGEHEEGTEGGQGKRRRRPLLKQTKSDTNITSWARSHHPFRKTSPPRIIAPVSPSATITQSFPSSSSSTVTHSPSIPSGSLAALPSAPALEHRSGSSDTSASRSSQELAAPSITSATNGGKKKHISFNTFVEQCIAIDSPPSKPADEGDCERRRPTPVYERDSDDGVAGVFSLLIATFLPSSVRTLISSLLLPHWEYRYDEDTEAWSHEPADDQDELDGLFAAAPPSRRFASPELDSISNPNSTSASTSNSDCDNSDDDEDILEMRPRSRSSSPHVPSGAFPPTPYHSHAHAPFPHHPHAPFPPASQRRSFYGSRPPLVRTMSNDKEKPRVTIAPIAPTLLKTHAGDREEDDEDEDGSFGSVDRQMPFGFYSYGSSGGDGYDQGVYSYKRERTTKRGNASPPVNLVYVPSGYAIAGPAISRSRSGSSEDVYRHREAHFSVGSGSGSRSPIEPDRVPSAEALPLPPVKSAVHNADTAEMVVQTPDADGMQEATIDYFGEQVGYTSSPAWAGKQLGERRRARRPRRRRGREQAHGGAHVAQPEPEQEQKQESLTLAHAVACGDGAAPRPKHGRATLGVAAHRV</sequence>
<proteinExistence type="predicted"/>
<dbReference type="InterPro" id="IPR013860">
    <property type="entry name" value="AreA_GATA"/>
</dbReference>
<feature type="compositionally biased region" description="Low complexity" evidence="1">
    <location>
        <begin position="298"/>
        <end position="307"/>
    </location>
</feature>
<feature type="region of interest" description="Disordered" evidence="1">
    <location>
        <begin position="340"/>
        <end position="365"/>
    </location>
</feature>
<keyword evidence="4" id="KW-1185">Reference proteome</keyword>
<feature type="compositionally biased region" description="Low complexity" evidence="1">
    <location>
        <begin position="257"/>
        <end position="291"/>
    </location>
</feature>
<dbReference type="InterPro" id="IPR052292">
    <property type="entry name" value="Glucose_repression_reg"/>
</dbReference>
<gene>
    <name evidence="3" type="ORF">EWM64_g9379</name>
</gene>
<feature type="region of interest" description="Disordered" evidence="1">
    <location>
        <begin position="709"/>
        <end position="783"/>
    </location>
</feature>
<dbReference type="PANTHER" id="PTHR28051:SF1">
    <property type="entry name" value="PROTEIN MTL1-RELATED"/>
    <property type="match status" value="1"/>
</dbReference>
<feature type="non-terminal residue" evidence="3">
    <location>
        <position position="783"/>
    </location>
</feature>
<organism evidence="3 4">
    <name type="scientific">Hericium alpestre</name>
    <dbReference type="NCBI Taxonomy" id="135208"/>
    <lineage>
        <taxon>Eukaryota</taxon>
        <taxon>Fungi</taxon>
        <taxon>Dikarya</taxon>
        <taxon>Basidiomycota</taxon>
        <taxon>Agaricomycotina</taxon>
        <taxon>Agaricomycetes</taxon>
        <taxon>Russulales</taxon>
        <taxon>Hericiaceae</taxon>
        <taxon>Hericium</taxon>
    </lineage>
</organism>
<reference evidence="3 4" key="1">
    <citation type="submission" date="2019-02" db="EMBL/GenBank/DDBJ databases">
        <title>Genome sequencing of the rare red list fungi Hericium alpestre (H. flagellum).</title>
        <authorList>
            <person name="Buettner E."/>
            <person name="Kellner H."/>
        </authorList>
    </citation>
    <scope>NUCLEOTIDE SEQUENCE [LARGE SCALE GENOMIC DNA]</scope>
    <source>
        <strain evidence="3 4">DSM 108284</strain>
    </source>
</reference>
<feature type="compositionally biased region" description="Basic residues" evidence="1">
    <location>
        <begin position="719"/>
        <end position="729"/>
    </location>
</feature>
<feature type="region of interest" description="Disordered" evidence="1">
    <location>
        <begin position="180"/>
        <end position="322"/>
    </location>
</feature>